<dbReference type="InterPro" id="IPR010432">
    <property type="entry name" value="RDD"/>
</dbReference>
<evidence type="ECO:0000313" key="8">
    <source>
        <dbReference type="EMBL" id="GAA4698694.1"/>
    </source>
</evidence>
<dbReference type="PANTHER" id="PTHR36115:SF6">
    <property type="entry name" value="PROLINE-RICH ANTIGEN HOMOLOG"/>
    <property type="match status" value="1"/>
</dbReference>
<protein>
    <recommendedName>
        <fullName evidence="7">RDD domain-containing protein</fullName>
    </recommendedName>
</protein>
<dbReference type="RefSeq" id="WP_345271850.1">
    <property type="nucleotide sequence ID" value="NZ_BAABIM010000005.1"/>
</dbReference>
<comment type="caution">
    <text evidence="8">The sequence shown here is derived from an EMBL/GenBank/DDBJ whole genome shotgun (WGS) entry which is preliminary data.</text>
</comment>
<evidence type="ECO:0000256" key="2">
    <source>
        <dbReference type="ARBA" id="ARBA00022475"/>
    </source>
</evidence>
<keyword evidence="4 6" id="KW-1133">Transmembrane helix</keyword>
<evidence type="ECO:0000313" key="9">
    <source>
        <dbReference type="Proteomes" id="UP001500621"/>
    </source>
</evidence>
<keyword evidence="3 6" id="KW-0812">Transmembrane</keyword>
<dbReference type="Pfam" id="PF06271">
    <property type="entry name" value="RDD"/>
    <property type="match status" value="1"/>
</dbReference>
<name>A0ABP8X2H3_9ACTN</name>
<dbReference type="EMBL" id="BAABIM010000005">
    <property type="protein sequence ID" value="GAA4698694.1"/>
    <property type="molecule type" value="Genomic_DNA"/>
</dbReference>
<feature type="domain" description="RDD" evidence="7">
    <location>
        <begin position="9"/>
        <end position="122"/>
    </location>
</feature>
<sequence>MSTAPPFETASWARRFLALIVDWLVSTLVVVAVVGWADYSAVGSTAQLWVLPVYAVQAALFTYLLGGSFGKMATRLRTVPADGLMRPVNPLLLLVRQALVLLVIPPLVFRPDGRGLHDLVAGTATVTLPTYQALIAKAYPQRS</sequence>
<evidence type="ECO:0000256" key="4">
    <source>
        <dbReference type="ARBA" id="ARBA00022989"/>
    </source>
</evidence>
<evidence type="ECO:0000256" key="3">
    <source>
        <dbReference type="ARBA" id="ARBA00022692"/>
    </source>
</evidence>
<feature type="transmembrane region" description="Helical" evidence="6">
    <location>
        <begin position="16"/>
        <end position="37"/>
    </location>
</feature>
<keyword evidence="5 6" id="KW-0472">Membrane</keyword>
<proteinExistence type="predicted"/>
<reference evidence="9" key="1">
    <citation type="journal article" date="2019" name="Int. J. Syst. Evol. Microbiol.">
        <title>The Global Catalogue of Microorganisms (GCM) 10K type strain sequencing project: providing services to taxonomists for standard genome sequencing and annotation.</title>
        <authorList>
            <consortium name="The Broad Institute Genomics Platform"/>
            <consortium name="The Broad Institute Genome Sequencing Center for Infectious Disease"/>
            <person name="Wu L."/>
            <person name="Ma J."/>
        </authorList>
    </citation>
    <scope>NUCLEOTIDE SEQUENCE [LARGE SCALE GENOMIC DNA]</scope>
    <source>
        <strain evidence="9">JCM 18127</strain>
    </source>
</reference>
<evidence type="ECO:0000256" key="6">
    <source>
        <dbReference type="SAM" id="Phobius"/>
    </source>
</evidence>
<dbReference type="PANTHER" id="PTHR36115">
    <property type="entry name" value="PROLINE-RICH ANTIGEN HOMOLOG-RELATED"/>
    <property type="match status" value="1"/>
</dbReference>
<evidence type="ECO:0000256" key="1">
    <source>
        <dbReference type="ARBA" id="ARBA00004651"/>
    </source>
</evidence>
<comment type="subcellular location">
    <subcellularLocation>
        <location evidence="1">Cell membrane</location>
        <topology evidence="1">Multi-pass membrane protein</topology>
    </subcellularLocation>
</comment>
<gene>
    <name evidence="8" type="ORF">GCM10023226_41620</name>
</gene>
<dbReference type="Proteomes" id="UP001500621">
    <property type="component" value="Unassembled WGS sequence"/>
</dbReference>
<accession>A0ABP8X2H3</accession>
<keyword evidence="2" id="KW-1003">Cell membrane</keyword>
<dbReference type="InterPro" id="IPR051791">
    <property type="entry name" value="Pra-immunoreactive"/>
</dbReference>
<keyword evidence="9" id="KW-1185">Reference proteome</keyword>
<organism evidence="8 9">
    <name type="scientific">Nocardioides nanhaiensis</name>
    <dbReference type="NCBI Taxonomy" id="1476871"/>
    <lineage>
        <taxon>Bacteria</taxon>
        <taxon>Bacillati</taxon>
        <taxon>Actinomycetota</taxon>
        <taxon>Actinomycetes</taxon>
        <taxon>Propionibacteriales</taxon>
        <taxon>Nocardioidaceae</taxon>
        <taxon>Nocardioides</taxon>
    </lineage>
</organism>
<evidence type="ECO:0000256" key="5">
    <source>
        <dbReference type="ARBA" id="ARBA00023136"/>
    </source>
</evidence>
<feature type="transmembrane region" description="Helical" evidence="6">
    <location>
        <begin position="49"/>
        <end position="70"/>
    </location>
</feature>
<evidence type="ECO:0000259" key="7">
    <source>
        <dbReference type="Pfam" id="PF06271"/>
    </source>
</evidence>